<dbReference type="Proteomes" id="UP000694557">
    <property type="component" value="Unassembled WGS sequence"/>
</dbReference>
<evidence type="ECO:0000313" key="9">
    <source>
        <dbReference type="Proteomes" id="UP000694557"/>
    </source>
</evidence>
<feature type="region of interest" description="Disordered" evidence="6">
    <location>
        <begin position="332"/>
        <end position="411"/>
    </location>
</feature>
<dbReference type="GO" id="GO:0008543">
    <property type="term" value="P:fibroblast growth factor receptor signaling pathway"/>
    <property type="evidence" value="ECO:0007669"/>
    <property type="project" value="TreeGrafter"/>
</dbReference>
<dbReference type="PROSITE" id="PS51064">
    <property type="entry name" value="IRS_PTB"/>
    <property type="match status" value="1"/>
</dbReference>
<feature type="region of interest" description="Disordered" evidence="6">
    <location>
        <begin position="609"/>
        <end position="633"/>
    </location>
</feature>
<feature type="region of interest" description="Disordered" evidence="6">
    <location>
        <begin position="557"/>
        <end position="588"/>
    </location>
</feature>
<evidence type="ECO:0000259" key="7">
    <source>
        <dbReference type="PROSITE" id="PS51064"/>
    </source>
</evidence>
<dbReference type="Gene3D" id="2.30.29.30">
    <property type="entry name" value="Pleckstrin-homology domain (PH domain)/Phosphotyrosine-binding domain (PTB)"/>
    <property type="match status" value="1"/>
</dbReference>
<evidence type="ECO:0000313" key="8">
    <source>
        <dbReference type="Ensembl" id="ENSOKIP00005099126.1"/>
    </source>
</evidence>
<dbReference type="InterPro" id="IPR002404">
    <property type="entry name" value="IRS_PTB"/>
</dbReference>
<feature type="domain" description="IRS-type PTB" evidence="7">
    <location>
        <begin position="12"/>
        <end position="114"/>
    </location>
</feature>
<evidence type="ECO:0000256" key="1">
    <source>
        <dbReference type="ARBA" id="ARBA00004370"/>
    </source>
</evidence>
<dbReference type="SUPFAM" id="SSF50729">
    <property type="entry name" value="PH domain-like"/>
    <property type="match status" value="1"/>
</dbReference>
<protein>
    <submittedName>
        <fullName evidence="8">Fibroblast growth factor receptor substrate 2a</fullName>
    </submittedName>
</protein>
<dbReference type="GO" id="GO:0005104">
    <property type="term" value="F:fibroblast growth factor receptor binding"/>
    <property type="evidence" value="ECO:0007669"/>
    <property type="project" value="TreeGrafter"/>
</dbReference>
<dbReference type="GeneTree" id="ENSGT00940000157033"/>
<proteinExistence type="predicted"/>
<accession>A0A8C7K6B5</accession>
<dbReference type="PANTHER" id="PTHR21258">
    <property type="entry name" value="DOCKING PROTEIN RELATED"/>
    <property type="match status" value="1"/>
</dbReference>
<reference evidence="8" key="1">
    <citation type="submission" date="2025-08" db="UniProtKB">
        <authorList>
            <consortium name="Ensembl"/>
        </authorList>
    </citation>
    <scope>IDENTIFICATION</scope>
</reference>
<organism evidence="8 9">
    <name type="scientific">Oncorhynchus kisutch</name>
    <name type="common">Coho salmon</name>
    <name type="synonym">Salmo kisutch</name>
    <dbReference type="NCBI Taxonomy" id="8019"/>
    <lineage>
        <taxon>Eukaryota</taxon>
        <taxon>Metazoa</taxon>
        <taxon>Chordata</taxon>
        <taxon>Craniata</taxon>
        <taxon>Vertebrata</taxon>
        <taxon>Euteleostomi</taxon>
        <taxon>Actinopterygii</taxon>
        <taxon>Neopterygii</taxon>
        <taxon>Teleostei</taxon>
        <taxon>Protacanthopterygii</taxon>
        <taxon>Salmoniformes</taxon>
        <taxon>Salmonidae</taxon>
        <taxon>Salmoninae</taxon>
        <taxon>Oncorhynchus</taxon>
    </lineage>
</organism>
<dbReference type="GO" id="GO:0005737">
    <property type="term" value="C:cytoplasm"/>
    <property type="evidence" value="ECO:0007669"/>
    <property type="project" value="TreeGrafter"/>
</dbReference>
<comment type="subcellular location">
    <subcellularLocation>
        <location evidence="1">Membrane</location>
    </subcellularLocation>
</comment>
<evidence type="ECO:0000256" key="2">
    <source>
        <dbReference type="ARBA" id="ARBA00022553"/>
    </source>
</evidence>
<feature type="compositionally biased region" description="Polar residues" evidence="6">
    <location>
        <begin position="561"/>
        <end position="573"/>
    </location>
</feature>
<evidence type="ECO:0000256" key="6">
    <source>
        <dbReference type="SAM" id="MobiDB-lite"/>
    </source>
</evidence>
<dbReference type="Pfam" id="PF02174">
    <property type="entry name" value="IRS"/>
    <property type="match status" value="1"/>
</dbReference>
<feature type="compositionally biased region" description="Polar residues" evidence="6">
    <location>
        <begin position="299"/>
        <end position="309"/>
    </location>
</feature>
<dbReference type="GO" id="GO:0005068">
    <property type="term" value="F:transmembrane receptor protein tyrosine kinase adaptor activity"/>
    <property type="evidence" value="ECO:0007669"/>
    <property type="project" value="TreeGrafter"/>
</dbReference>
<keyword evidence="9" id="KW-1185">Reference proteome</keyword>
<keyword evidence="3" id="KW-0519">Myristate</keyword>
<feature type="compositionally biased region" description="Polar residues" evidence="6">
    <location>
        <begin position="186"/>
        <end position="198"/>
    </location>
</feature>
<evidence type="ECO:0000256" key="5">
    <source>
        <dbReference type="ARBA" id="ARBA00023288"/>
    </source>
</evidence>
<evidence type="ECO:0000256" key="3">
    <source>
        <dbReference type="ARBA" id="ARBA00022707"/>
    </source>
</evidence>
<dbReference type="InterPro" id="IPR038742">
    <property type="entry name" value="FRS2_PTB"/>
</dbReference>
<sequence>MGSYCSCPDKDFPDKHQSKFKVINVDDDGNELGSGLMELTEEELILHTRKRDTVKWPYLCLRRYGYDSNLFSFESGRRCQTGQGIFAFKCVRAEEMFNVLQDIMHNNSISVVEEQVVELNPIETTEMSRKPHTAAAGYSVPTLPNGIGRYPSFGEASSRPSSRHPSVGSARLPSVGEESSHPLLVSDQSVHTYVNTPGIQDDRRTRPSSHTPLELRLSNPETTSSLATAPPSPTETDMDTEPQVLLEPEGVKFILGPTPAQRRQKQTLGDEDREAGSRCSGDEDREAGSRRSGDEDRVSVSNDEPSLTAPSGGLNGNGNGCVVGATLGLQAGDCDTGYDSDERKDGPPPPLPPNPNPPPLPGPKPSTISTYEHHNGNSTHPYVSTPVPAPNPRRNRPAIPLPDSSHNANNSAQRRTALLNYENLPALPPVWETARRFSEGDEEDEDEVYHGYGPKTPSLNGYHNHHHHPHHHHHHLHHHGLGLDPMHNYVNTENVNVSLSAKLDSARILPRGRDSSGVCLTPTVFNFDFRSGRLAGGPCGLGLDPLRQLNYIELEMEKGSDSSGPQTPKTPTTPCGVGLGSLLLPPSTPTRRTELYAMIDIERTAAMSSLQKALPRDDGTSRKTRHNSTDLPM</sequence>
<keyword evidence="2" id="KW-0597">Phosphoprotein</keyword>
<feature type="compositionally biased region" description="Basic and acidic residues" evidence="6">
    <location>
        <begin position="268"/>
        <end position="298"/>
    </location>
</feature>
<evidence type="ECO:0000256" key="4">
    <source>
        <dbReference type="ARBA" id="ARBA00023136"/>
    </source>
</evidence>
<feature type="region of interest" description="Disordered" evidence="6">
    <location>
        <begin position="149"/>
        <end position="318"/>
    </location>
</feature>
<keyword evidence="4" id="KW-0472">Membrane</keyword>
<reference evidence="8" key="2">
    <citation type="submission" date="2025-09" db="UniProtKB">
        <authorList>
            <consortium name="Ensembl"/>
        </authorList>
    </citation>
    <scope>IDENTIFICATION</scope>
</reference>
<keyword evidence="5" id="KW-0449">Lipoprotein</keyword>
<dbReference type="PANTHER" id="PTHR21258:SF40">
    <property type="entry name" value="FIBROBLAST GROWTH FACTOR RECEPTOR SUBSTRATE 2"/>
    <property type="match status" value="1"/>
</dbReference>
<gene>
    <name evidence="8" type="primary">FRS2</name>
</gene>
<dbReference type="InterPro" id="IPR050996">
    <property type="entry name" value="Docking_Protein_DOK"/>
</dbReference>
<dbReference type="Ensembl" id="ENSOKIT00005106251.1">
    <property type="protein sequence ID" value="ENSOKIP00005099126.1"/>
    <property type="gene ID" value="ENSOKIG00005043667.1"/>
</dbReference>
<name>A0A8C7K6B5_ONCKI</name>
<dbReference type="GO" id="GO:0005911">
    <property type="term" value="C:cell-cell junction"/>
    <property type="evidence" value="ECO:0007669"/>
    <property type="project" value="TreeGrafter"/>
</dbReference>
<dbReference type="GO" id="GO:0016020">
    <property type="term" value="C:membrane"/>
    <property type="evidence" value="ECO:0007669"/>
    <property type="project" value="UniProtKB-SubCell"/>
</dbReference>
<dbReference type="CDD" id="cd01202">
    <property type="entry name" value="PTB_FRS2"/>
    <property type="match status" value="1"/>
</dbReference>
<dbReference type="InterPro" id="IPR011993">
    <property type="entry name" value="PH-like_dom_sf"/>
</dbReference>
<dbReference type="AlphaFoldDB" id="A0A8C7K6B5"/>
<dbReference type="SMART" id="SM01244">
    <property type="entry name" value="IRS"/>
    <property type="match status" value="1"/>
</dbReference>
<dbReference type="SMART" id="SM00310">
    <property type="entry name" value="PTBI"/>
    <property type="match status" value="1"/>
</dbReference>
<feature type="compositionally biased region" description="Pro residues" evidence="6">
    <location>
        <begin position="347"/>
        <end position="364"/>
    </location>
</feature>
<feature type="compositionally biased region" description="Polar residues" evidence="6">
    <location>
        <begin position="366"/>
        <end position="382"/>
    </location>
</feature>